<name>A0A7I9YC32_MYCAL</name>
<reference evidence="2 3" key="1">
    <citation type="journal article" date="2019" name="Emerg. Microbes Infect.">
        <title>Comprehensive subspecies identification of 175 nontuberculous mycobacteria species based on 7547 genomic profiles.</title>
        <authorList>
            <person name="Matsumoto Y."/>
            <person name="Kinjo T."/>
            <person name="Motooka D."/>
            <person name="Nabeya D."/>
            <person name="Jung N."/>
            <person name="Uechi K."/>
            <person name="Horii T."/>
            <person name="Iida T."/>
            <person name="Fujita J."/>
            <person name="Nakamura S."/>
        </authorList>
    </citation>
    <scope>NUCLEOTIDE SEQUENCE [LARGE SCALE GENOMIC DNA]</scope>
    <source>
        <strain evidence="2 3">JCM 30723</strain>
    </source>
</reference>
<organism evidence="2 3">
    <name type="scientific">Mycolicibacter algericus</name>
    <name type="common">Mycobacterium algericum</name>
    <dbReference type="NCBI Taxonomy" id="1288388"/>
    <lineage>
        <taxon>Bacteria</taxon>
        <taxon>Bacillati</taxon>
        <taxon>Actinomycetota</taxon>
        <taxon>Actinomycetes</taxon>
        <taxon>Mycobacteriales</taxon>
        <taxon>Mycobacteriaceae</taxon>
        <taxon>Mycolicibacter</taxon>
    </lineage>
</organism>
<feature type="region of interest" description="Disordered" evidence="1">
    <location>
        <begin position="36"/>
        <end position="57"/>
    </location>
</feature>
<proteinExistence type="predicted"/>
<sequence length="69" mass="7228">MATHAMRKPANDIIGAVSMGIPGSVSIDMASPVMLTTDHHQPTPATPSRAAGNHASVHDHSRISVLFMV</sequence>
<evidence type="ECO:0000313" key="3">
    <source>
        <dbReference type="Proteomes" id="UP000465305"/>
    </source>
</evidence>
<comment type="caution">
    <text evidence="2">The sequence shown here is derived from an EMBL/GenBank/DDBJ whole genome shotgun (WGS) entry which is preliminary data.</text>
</comment>
<dbReference type="EMBL" id="BLKY01000001">
    <property type="protein sequence ID" value="GFG86206.1"/>
    <property type="molecule type" value="Genomic_DNA"/>
</dbReference>
<evidence type="ECO:0000256" key="1">
    <source>
        <dbReference type="SAM" id="MobiDB-lite"/>
    </source>
</evidence>
<dbReference type="Proteomes" id="UP000465305">
    <property type="component" value="Unassembled WGS sequence"/>
</dbReference>
<gene>
    <name evidence="2" type="ORF">MALGJ_28820</name>
</gene>
<evidence type="ECO:0000313" key="2">
    <source>
        <dbReference type="EMBL" id="GFG86206.1"/>
    </source>
</evidence>
<dbReference type="AlphaFoldDB" id="A0A7I9YC32"/>
<protein>
    <submittedName>
        <fullName evidence="2">Uncharacterized protein</fullName>
    </submittedName>
</protein>
<accession>A0A7I9YC32</accession>